<dbReference type="OrthoDB" id="34294at2"/>
<dbReference type="InterPro" id="IPR000485">
    <property type="entry name" value="AsnC-type_HTH_dom"/>
</dbReference>
<keyword evidence="1" id="KW-0805">Transcription regulation</keyword>
<evidence type="ECO:0000256" key="1">
    <source>
        <dbReference type="ARBA" id="ARBA00023015"/>
    </source>
</evidence>
<dbReference type="InterPro" id="IPR036388">
    <property type="entry name" value="WH-like_DNA-bd_sf"/>
</dbReference>
<dbReference type="GO" id="GO:0043200">
    <property type="term" value="P:response to amino acid"/>
    <property type="evidence" value="ECO:0000318"/>
    <property type="project" value="GO_Central"/>
</dbReference>
<dbReference type="InterPro" id="IPR011991">
    <property type="entry name" value="ArsR-like_HTH"/>
</dbReference>
<reference evidence="5 6" key="1">
    <citation type="journal article" date="1999" name="Science">
        <title>Genome sequence of the radioresistant bacterium Deinococcus radiodurans R1.</title>
        <authorList>
            <person name="White O."/>
            <person name="Eisen J.A."/>
            <person name="Heidelberg J.F."/>
            <person name="Hickey E.K."/>
            <person name="Peterson J.D."/>
            <person name="Dodson R.J."/>
            <person name="Haft D.H."/>
            <person name="Gwinn M.L."/>
            <person name="Nelson W.C."/>
            <person name="Richardson D.L."/>
            <person name="Moffat K.S."/>
            <person name="Qin H."/>
            <person name="Jiang L."/>
            <person name="Pamphile W."/>
            <person name="Crosby M."/>
            <person name="Shen M."/>
            <person name="Vamathevan J.J."/>
            <person name="Lam P."/>
            <person name="McDonald L."/>
            <person name="Utterback T."/>
            <person name="Zalewski C."/>
            <person name="Makarova K.S."/>
            <person name="Aravind L."/>
            <person name="Daly M.J."/>
            <person name="Minton K.W."/>
            <person name="Fleischmann R.D."/>
            <person name="Ketchum K.A."/>
            <person name="Nelson K.E."/>
            <person name="Salzberg S."/>
            <person name="Smith H.O."/>
            <person name="Venter J.C."/>
            <person name="Fraser C.M."/>
        </authorList>
    </citation>
    <scope>NUCLEOTIDE SEQUENCE [LARGE SCALE GENOMIC DNA]</scope>
    <source>
        <strain evidence="6">ATCC 13939 / DSM 20539 / JCM 16871 / LMG 4051 / NBRC 15346 / NCIMB 9279 / R1 / VKM B-1422</strain>
    </source>
</reference>
<feature type="domain" description="HTH asnC-type" evidence="4">
    <location>
        <begin position="43"/>
        <end position="104"/>
    </location>
</feature>
<dbReference type="InterPro" id="IPR019888">
    <property type="entry name" value="Tscrpt_reg_AsnC-like"/>
</dbReference>
<gene>
    <name evidence="5" type="ordered locus">DR_1894</name>
</gene>
<dbReference type="GO" id="GO:0005829">
    <property type="term" value="C:cytosol"/>
    <property type="evidence" value="ECO:0000318"/>
    <property type="project" value="GO_Central"/>
</dbReference>
<dbReference type="PANTHER" id="PTHR30154:SF34">
    <property type="entry name" value="TRANSCRIPTIONAL REGULATOR AZLB"/>
    <property type="match status" value="1"/>
</dbReference>
<dbReference type="PANTHER" id="PTHR30154">
    <property type="entry name" value="LEUCINE-RESPONSIVE REGULATORY PROTEIN"/>
    <property type="match status" value="1"/>
</dbReference>
<sequence length="195" mass="21983">MLAGPLLTAIATSKNFAAFFATRLRPAGYFEGEMSNSRPFPDLDPTDRQILSILQRDARIANTELADEIGLTPAPTLRRVRRLEEEGVIHRYVALLDPKLVNRDLMVMVRVTLDKQTKQGFQDFAEHMRARPEVLECYLCLGDTDYLLKVCVPNLDAYQRFLVDVLAAIPGVRNTDSTIVVKQEKYTTSLPLDEG</sequence>
<organism evidence="5 6">
    <name type="scientific">Deinococcus radiodurans (strain ATCC 13939 / DSM 20539 / JCM 16871 / CCUG 27074 / LMG 4051 / NBRC 15346 / NCIMB 9279 / VKM B-1422 / R1)</name>
    <dbReference type="NCBI Taxonomy" id="243230"/>
    <lineage>
        <taxon>Bacteria</taxon>
        <taxon>Thermotogati</taxon>
        <taxon>Deinococcota</taxon>
        <taxon>Deinococci</taxon>
        <taxon>Deinococcales</taxon>
        <taxon>Deinococcaceae</taxon>
        <taxon>Deinococcus</taxon>
    </lineage>
</organism>
<dbReference type="SMART" id="SM00344">
    <property type="entry name" value="HTH_ASNC"/>
    <property type="match status" value="1"/>
</dbReference>
<name>Q9RT71_DEIRA</name>
<dbReference type="Gene3D" id="3.30.70.920">
    <property type="match status" value="1"/>
</dbReference>
<dbReference type="Pfam" id="PF01037">
    <property type="entry name" value="AsnC_trans_reg"/>
    <property type="match status" value="1"/>
</dbReference>
<dbReference type="PaxDb" id="243230-DR_1894"/>
<dbReference type="eggNOG" id="COG1522">
    <property type="taxonomic scope" value="Bacteria"/>
</dbReference>
<dbReference type="EMBL" id="AE000513">
    <property type="protein sequence ID" value="AAF11448.1"/>
    <property type="molecule type" value="Genomic_DNA"/>
</dbReference>
<dbReference type="SUPFAM" id="SSF54909">
    <property type="entry name" value="Dimeric alpha+beta barrel"/>
    <property type="match status" value="1"/>
</dbReference>
<evidence type="ECO:0000313" key="5">
    <source>
        <dbReference type="EMBL" id="AAF11448.1"/>
    </source>
</evidence>
<evidence type="ECO:0000256" key="3">
    <source>
        <dbReference type="ARBA" id="ARBA00023163"/>
    </source>
</evidence>
<dbReference type="GO" id="GO:0043565">
    <property type="term" value="F:sequence-specific DNA binding"/>
    <property type="evidence" value="ECO:0000318"/>
    <property type="project" value="GO_Central"/>
</dbReference>
<dbReference type="PRINTS" id="PR00033">
    <property type="entry name" value="HTHASNC"/>
</dbReference>
<dbReference type="FunCoup" id="Q9RT71">
    <property type="interactions" value="63"/>
</dbReference>
<dbReference type="CDD" id="cd00090">
    <property type="entry name" value="HTH_ARSR"/>
    <property type="match status" value="1"/>
</dbReference>
<dbReference type="Pfam" id="PF13412">
    <property type="entry name" value="HTH_24"/>
    <property type="match status" value="1"/>
</dbReference>
<evidence type="ECO:0000313" key="6">
    <source>
        <dbReference type="Proteomes" id="UP000002524"/>
    </source>
</evidence>
<keyword evidence="2" id="KW-0238">DNA-binding</keyword>
<keyword evidence="6" id="KW-1185">Reference proteome</keyword>
<dbReference type="AlphaFoldDB" id="Q9RT71"/>
<protein>
    <submittedName>
        <fullName evidence="5">Transcriptional regulator, AsnC family</fullName>
    </submittedName>
</protein>
<dbReference type="InterPro" id="IPR019887">
    <property type="entry name" value="Tscrpt_reg_AsnC/Lrp_C"/>
</dbReference>
<proteinExistence type="predicted"/>
<dbReference type="InterPro" id="IPR019885">
    <property type="entry name" value="Tscrpt_reg_HTH_AsnC-type_CS"/>
</dbReference>
<dbReference type="InterPro" id="IPR011008">
    <property type="entry name" value="Dimeric_a/b-barrel"/>
</dbReference>
<dbReference type="PROSITE" id="PS50956">
    <property type="entry name" value="HTH_ASNC_2"/>
    <property type="match status" value="1"/>
</dbReference>
<accession>Q9RT71</accession>
<evidence type="ECO:0000259" key="4">
    <source>
        <dbReference type="PROSITE" id="PS50956"/>
    </source>
</evidence>
<dbReference type="KEGG" id="dra:DR_1894"/>
<dbReference type="PROSITE" id="PS00519">
    <property type="entry name" value="HTH_ASNC_1"/>
    <property type="match status" value="1"/>
</dbReference>
<dbReference type="PATRIC" id="fig|243230.17.peg.2108"/>
<dbReference type="EnsemblBacteria" id="AAF11448">
    <property type="protein sequence ID" value="AAF11448"/>
    <property type="gene ID" value="DR_1894"/>
</dbReference>
<dbReference type="SUPFAM" id="SSF46785">
    <property type="entry name" value="Winged helix' DNA-binding domain"/>
    <property type="match status" value="1"/>
</dbReference>
<dbReference type="InterPro" id="IPR036390">
    <property type="entry name" value="WH_DNA-bd_sf"/>
</dbReference>
<dbReference type="Proteomes" id="UP000002524">
    <property type="component" value="Chromosome 1"/>
</dbReference>
<dbReference type="STRING" id="243230.DR_1894"/>
<dbReference type="InParanoid" id="Q9RT71"/>
<dbReference type="HOGENOM" id="CLU_091233_0_3_0"/>
<evidence type="ECO:0000256" key="2">
    <source>
        <dbReference type="ARBA" id="ARBA00023125"/>
    </source>
</evidence>
<dbReference type="Gene3D" id="1.10.10.10">
    <property type="entry name" value="Winged helix-like DNA-binding domain superfamily/Winged helix DNA-binding domain"/>
    <property type="match status" value="1"/>
</dbReference>
<keyword evidence="3" id="KW-0804">Transcription</keyword>
<dbReference type="PIR" id="F75341">
    <property type="entry name" value="F75341"/>
</dbReference>